<gene>
    <name evidence="2" type="ORF">STRAU_2235</name>
</gene>
<reference evidence="2 3" key="1">
    <citation type="submission" date="2013-02" db="EMBL/GenBank/DDBJ databases">
        <title>Draft Genome Sequence of Streptomyces aurantiacus, Which Produces Setomimycin.</title>
        <authorList>
            <person name="Gruening B.A."/>
            <person name="Praeg A."/>
            <person name="Erxleben A."/>
            <person name="Guenther S."/>
            <person name="Mueller M."/>
        </authorList>
    </citation>
    <scope>NUCLEOTIDE SEQUENCE [LARGE SCALE GENOMIC DNA]</scope>
    <source>
        <strain evidence="2 3">JA 4570</strain>
    </source>
</reference>
<sequence length="134" mass="13835">MGHGGSPCGGGDGSGRTHRRRSSKAPRVTARWRARDDHLQRHHTSGATGPGNAGSGLIVAGVTTGRAGCRSSAGRCRSSTGRAVGRARRPSCKEKIGENSCRRHPSCVPPPRRTRPSPSGPSPAPSPTTRSPGT</sequence>
<evidence type="ECO:0000313" key="3">
    <source>
        <dbReference type="Proteomes" id="UP000014629"/>
    </source>
</evidence>
<feature type="compositionally biased region" description="Basic and acidic residues" evidence="1">
    <location>
        <begin position="91"/>
        <end position="101"/>
    </location>
</feature>
<evidence type="ECO:0000256" key="1">
    <source>
        <dbReference type="SAM" id="MobiDB-lite"/>
    </source>
</evidence>
<protein>
    <submittedName>
        <fullName evidence="2">Uncharacterized protein</fullName>
    </submittedName>
</protein>
<proteinExistence type="predicted"/>
<organism evidence="2 3">
    <name type="scientific">Streptomyces aurantiacus JA 4570</name>
    <dbReference type="NCBI Taxonomy" id="1286094"/>
    <lineage>
        <taxon>Bacteria</taxon>
        <taxon>Bacillati</taxon>
        <taxon>Actinomycetota</taxon>
        <taxon>Actinomycetes</taxon>
        <taxon>Kitasatosporales</taxon>
        <taxon>Streptomycetaceae</taxon>
        <taxon>Streptomyces</taxon>
        <taxon>Streptomyces aurantiacus group</taxon>
    </lineage>
</organism>
<evidence type="ECO:0000313" key="2">
    <source>
        <dbReference type="EMBL" id="EPH44677.1"/>
    </source>
</evidence>
<dbReference type="PATRIC" id="fig|1286094.4.peg.2209"/>
<feature type="region of interest" description="Disordered" evidence="1">
    <location>
        <begin position="1"/>
        <end position="134"/>
    </location>
</feature>
<dbReference type="EMBL" id="AOPZ01000078">
    <property type="protein sequence ID" value="EPH44677.1"/>
    <property type="molecule type" value="Genomic_DNA"/>
</dbReference>
<feature type="compositionally biased region" description="Low complexity" evidence="1">
    <location>
        <begin position="64"/>
        <end position="83"/>
    </location>
</feature>
<dbReference type="Proteomes" id="UP000014629">
    <property type="component" value="Unassembled WGS sequence"/>
</dbReference>
<comment type="caution">
    <text evidence="2">The sequence shown here is derived from an EMBL/GenBank/DDBJ whole genome shotgun (WGS) entry which is preliminary data.</text>
</comment>
<dbReference type="AlphaFoldDB" id="S4ATD2"/>
<name>S4ATD2_9ACTN</name>
<keyword evidence="3" id="KW-1185">Reference proteome</keyword>
<accession>S4ATD2</accession>
<feature type="compositionally biased region" description="Gly residues" evidence="1">
    <location>
        <begin position="1"/>
        <end position="14"/>
    </location>
</feature>